<dbReference type="EMBL" id="GBXM01045993">
    <property type="protein sequence ID" value="JAH62584.1"/>
    <property type="molecule type" value="Transcribed_RNA"/>
</dbReference>
<reference evidence="1" key="2">
    <citation type="journal article" date="2015" name="Fish Shellfish Immunol.">
        <title>Early steps in the European eel (Anguilla anguilla)-Vibrio vulnificus interaction in the gills: Role of the RtxA13 toxin.</title>
        <authorList>
            <person name="Callol A."/>
            <person name="Pajuelo D."/>
            <person name="Ebbesson L."/>
            <person name="Teles M."/>
            <person name="MacKenzie S."/>
            <person name="Amaro C."/>
        </authorList>
    </citation>
    <scope>NUCLEOTIDE SEQUENCE</scope>
</reference>
<name>A0A0E9U9J6_ANGAN</name>
<organism evidence="1">
    <name type="scientific">Anguilla anguilla</name>
    <name type="common">European freshwater eel</name>
    <name type="synonym">Muraena anguilla</name>
    <dbReference type="NCBI Taxonomy" id="7936"/>
    <lineage>
        <taxon>Eukaryota</taxon>
        <taxon>Metazoa</taxon>
        <taxon>Chordata</taxon>
        <taxon>Craniata</taxon>
        <taxon>Vertebrata</taxon>
        <taxon>Euteleostomi</taxon>
        <taxon>Actinopterygii</taxon>
        <taxon>Neopterygii</taxon>
        <taxon>Teleostei</taxon>
        <taxon>Anguilliformes</taxon>
        <taxon>Anguillidae</taxon>
        <taxon>Anguilla</taxon>
    </lineage>
</organism>
<proteinExistence type="predicted"/>
<protein>
    <submittedName>
        <fullName evidence="1">Uncharacterized protein</fullName>
    </submittedName>
</protein>
<reference evidence="1" key="1">
    <citation type="submission" date="2014-11" db="EMBL/GenBank/DDBJ databases">
        <authorList>
            <person name="Amaro Gonzalez C."/>
        </authorList>
    </citation>
    <scope>NUCLEOTIDE SEQUENCE</scope>
</reference>
<evidence type="ECO:0000313" key="1">
    <source>
        <dbReference type="EMBL" id="JAH62584.1"/>
    </source>
</evidence>
<accession>A0A0E9U9J6</accession>
<dbReference type="AlphaFoldDB" id="A0A0E9U9J6"/>
<sequence length="19" mass="2020">MVTNRNTSSAHNASTMGKI</sequence>